<dbReference type="Gene3D" id="3.30.70.360">
    <property type="match status" value="1"/>
</dbReference>
<evidence type="ECO:0000256" key="2">
    <source>
        <dbReference type="ARBA" id="ARBA00006153"/>
    </source>
</evidence>
<dbReference type="Pfam" id="PF01546">
    <property type="entry name" value="Peptidase_M20"/>
    <property type="match status" value="1"/>
</dbReference>
<dbReference type="InterPro" id="IPR001261">
    <property type="entry name" value="ArgE/DapE_CS"/>
</dbReference>
<keyword evidence="5 9" id="KW-0378">Hydrolase</keyword>
<dbReference type="EMBL" id="NPMS01000016">
    <property type="protein sequence ID" value="OZU87075.1"/>
    <property type="molecule type" value="Genomic_DNA"/>
</dbReference>
<feature type="binding site" evidence="7">
    <location>
        <position position="124"/>
    </location>
    <ligand>
        <name>Zn(2+)</name>
        <dbReference type="ChEBI" id="CHEBI:29105"/>
        <label>2</label>
    </ligand>
</feature>
<name>A0A265N5E6_9BACI</name>
<dbReference type="NCBIfam" id="TIGR01879">
    <property type="entry name" value="hydantase"/>
    <property type="match status" value="1"/>
</dbReference>
<evidence type="ECO:0000259" key="8">
    <source>
        <dbReference type="Pfam" id="PF07687"/>
    </source>
</evidence>
<evidence type="ECO:0000256" key="7">
    <source>
        <dbReference type="PIRSR" id="PIRSR001235-1"/>
    </source>
</evidence>
<sequence>MINGNRLNKHLDELATIGKSEDGGINRFSYTKEEKDGNELVKKYMEEAGLTVQYDAVGNLIGSKDGTEDLPTILLGSHIDTVPNGGKYDGSLGVLTAIEVIHSLKEKDKQPRHPIKVIAFKDEEGTRFGFGMIGSRAIAGTLTKDNLQITDGDGITIDRAIREYGLEKKSLHRAKLENIKLYLELHIEQGKILESKHAAVGNVTGIAGPLWLKFTLKGLAEHAGTTPMNQRQDALTGASLIIAEIEKIAKQSGSTVATVGKLAVKPNGVNVIPGEVEWTVDIRDIDEAKRDHVEKKIKQFAEKIADERKLIIEFEELQRVEPILCEESIQRVIKESICEELGEDAVSLPSGAGHDAMQFKNSFPVGMIFVRSKDGISHNPQEFSTEEDIEKAGNVLYKALVQLDED</sequence>
<reference evidence="9 10" key="1">
    <citation type="submission" date="2017-08" db="EMBL/GenBank/DDBJ databases">
        <title>Virgibacillus indicus sp. nov. and Virgibacillus profoundi sp. nov, two moderately halophilic bacteria isolated from marine sediment by using the Microfluidic Streak Plate.</title>
        <authorList>
            <person name="Xu B."/>
            <person name="Hu B."/>
            <person name="Wang J."/>
            <person name="Zhu Y."/>
            <person name="Huang L."/>
            <person name="Du W."/>
            <person name="Huang Y."/>
        </authorList>
    </citation>
    <scope>NUCLEOTIDE SEQUENCE [LARGE SCALE GENOMIC DNA]</scope>
    <source>
        <strain evidence="9 10">IO3-P2-C2</strain>
    </source>
</reference>
<evidence type="ECO:0000256" key="4">
    <source>
        <dbReference type="ARBA" id="ARBA00022723"/>
    </source>
</evidence>
<dbReference type="InterPro" id="IPR011650">
    <property type="entry name" value="Peptidase_M20_dimer"/>
</dbReference>
<protein>
    <submittedName>
        <fullName evidence="9">Zn-dependent hydrolase</fullName>
    </submittedName>
</protein>
<organism evidence="9 10">
    <name type="scientific">Virgibacillus indicus</name>
    <dbReference type="NCBI Taxonomy" id="2024554"/>
    <lineage>
        <taxon>Bacteria</taxon>
        <taxon>Bacillati</taxon>
        <taxon>Bacillota</taxon>
        <taxon>Bacilli</taxon>
        <taxon>Bacillales</taxon>
        <taxon>Bacillaceae</taxon>
        <taxon>Virgibacillus</taxon>
    </lineage>
</organism>
<accession>A0A265N5E6</accession>
<evidence type="ECO:0000256" key="6">
    <source>
        <dbReference type="ARBA" id="ARBA00023211"/>
    </source>
</evidence>
<dbReference type="CDD" id="cd03884">
    <property type="entry name" value="M20_bAS"/>
    <property type="match status" value="1"/>
</dbReference>
<dbReference type="SUPFAM" id="SSF53187">
    <property type="entry name" value="Zn-dependent exopeptidases"/>
    <property type="match status" value="1"/>
</dbReference>
<dbReference type="GO" id="GO:0016813">
    <property type="term" value="F:hydrolase activity, acting on carbon-nitrogen (but not peptide) bonds, in linear amidines"/>
    <property type="evidence" value="ECO:0007669"/>
    <property type="project" value="InterPro"/>
</dbReference>
<feature type="binding site" evidence="7">
    <location>
        <position position="89"/>
    </location>
    <ligand>
        <name>Zn(2+)</name>
        <dbReference type="ChEBI" id="CHEBI:29105"/>
        <label>1</label>
    </ligand>
</feature>
<evidence type="ECO:0000256" key="1">
    <source>
        <dbReference type="ARBA" id="ARBA00001936"/>
    </source>
</evidence>
<evidence type="ECO:0000313" key="10">
    <source>
        <dbReference type="Proteomes" id="UP000216498"/>
    </source>
</evidence>
<dbReference type="NCBIfam" id="NF006771">
    <property type="entry name" value="PRK09290.1-5"/>
    <property type="match status" value="1"/>
</dbReference>
<dbReference type="SUPFAM" id="SSF55031">
    <property type="entry name" value="Bacterial exopeptidase dimerisation domain"/>
    <property type="match status" value="1"/>
</dbReference>
<feature type="binding site" evidence="7">
    <location>
        <position position="78"/>
    </location>
    <ligand>
        <name>Zn(2+)</name>
        <dbReference type="ChEBI" id="CHEBI:29105"/>
        <label>1</label>
    </ligand>
</feature>
<evidence type="ECO:0000256" key="5">
    <source>
        <dbReference type="ARBA" id="ARBA00022801"/>
    </source>
</evidence>
<dbReference type="RefSeq" id="WP_094887423.1">
    <property type="nucleotide sequence ID" value="NZ_NPMS01000016.1"/>
</dbReference>
<dbReference type="InterPro" id="IPR002933">
    <property type="entry name" value="Peptidase_M20"/>
</dbReference>
<feature type="domain" description="Peptidase M20 dimerisation" evidence="8">
    <location>
        <begin position="206"/>
        <end position="307"/>
    </location>
</feature>
<keyword evidence="7" id="KW-0862">Zinc</keyword>
<dbReference type="PANTHER" id="PTHR32494:SF19">
    <property type="entry name" value="ALLANTOATE DEIMINASE-RELATED"/>
    <property type="match status" value="1"/>
</dbReference>
<comment type="cofactor">
    <cofactor evidence="7">
        <name>Zn(2+)</name>
        <dbReference type="ChEBI" id="CHEBI:29105"/>
    </cofactor>
    <text evidence="7">Binds 2 Zn(2+) ions per subunit.</text>
</comment>
<proteinExistence type="inferred from homology"/>
<feature type="binding site" evidence="7">
    <location>
        <position position="186"/>
    </location>
    <ligand>
        <name>Zn(2+)</name>
        <dbReference type="ChEBI" id="CHEBI:29105"/>
        <label>1</label>
    </ligand>
</feature>
<evidence type="ECO:0000256" key="3">
    <source>
        <dbReference type="ARBA" id="ARBA00011738"/>
    </source>
</evidence>
<dbReference type="OrthoDB" id="9808195at2"/>
<dbReference type="AlphaFoldDB" id="A0A265N5E6"/>
<dbReference type="Proteomes" id="UP000216498">
    <property type="component" value="Unassembled WGS sequence"/>
</dbReference>
<comment type="subunit">
    <text evidence="3">Homodimer.</text>
</comment>
<dbReference type="Gene3D" id="3.40.630.10">
    <property type="entry name" value="Zn peptidases"/>
    <property type="match status" value="1"/>
</dbReference>
<gene>
    <name evidence="9" type="ORF">CIL03_18790</name>
</gene>
<feature type="binding site" evidence="7">
    <location>
        <position position="378"/>
    </location>
    <ligand>
        <name>Zn(2+)</name>
        <dbReference type="ChEBI" id="CHEBI:29105"/>
        <label>2</label>
    </ligand>
</feature>
<comment type="caution">
    <text evidence="9">The sequence shown here is derived from an EMBL/GenBank/DDBJ whole genome shotgun (WGS) entry which is preliminary data.</text>
</comment>
<evidence type="ECO:0000313" key="9">
    <source>
        <dbReference type="EMBL" id="OZU87075.1"/>
    </source>
</evidence>
<feature type="binding site" evidence="7">
    <location>
        <position position="89"/>
    </location>
    <ligand>
        <name>Zn(2+)</name>
        <dbReference type="ChEBI" id="CHEBI:29105"/>
        <label>2</label>
    </ligand>
</feature>
<comment type="cofactor">
    <cofactor evidence="1">
        <name>Mn(2+)</name>
        <dbReference type="ChEBI" id="CHEBI:29035"/>
    </cofactor>
</comment>
<dbReference type="PIRSF" id="PIRSF001235">
    <property type="entry name" value="Amidase_carbamoylase"/>
    <property type="match status" value="1"/>
</dbReference>
<keyword evidence="6" id="KW-0464">Manganese</keyword>
<keyword evidence="4 7" id="KW-0479">Metal-binding</keyword>
<dbReference type="PROSITE" id="PS00758">
    <property type="entry name" value="ARGE_DAPE_CPG2_1"/>
    <property type="match status" value="1"/>
</dbReference>
<dbReference type="PANTHER" id="PTHR32494">
    <property type="entry name" value="ALLANTOATE DEIMINASE-RELATED"/>
    <property type="match status" value="1"/>
</dbReference>
<dbReference type="GO" id="GO:0046872">
    <property type="term" value="F:metal ion binding"/>
    <property type="evidence" value="ECO:0007669"/>
    <property type="project" value="UniProtKB-KW"/>
</dbReference>
<dbReference type="Pfam" id="PF07687">
    <property type="entry name" value="M20_dimer"/>
    <property type="match status" value="1"/>
</dbReference>
<keyword evidence="10" id="KW-1185">Reference proteome</keyword>
<comment type="similarity">
    <text evidence="2">Belongs to the peptidase M20 family.</text>
</comment>
<dbReference type="InterPro" id="IPR010158">
    <property type="entry name" value="Amidase_Cbmase"/>
</dbReference>
<dbReference type="InterPro" id="IPR036264">
    <property type="entry name" value="Bact_exopeptidase_dim_dom"/>
</dbReference>